<keyword evidence="13 16" id="KW-0012">Acyltransferase</keyword>
<keyword evidence="8" id="KW-0333">Golgi apparatus</keyword>
<dbReference type="Pfam" id="PF01529">
    <property type="entry name" value="DHHC"/>
    <property type="match status" value="1"/>
</dbReference>
<dbReference type="GO" id="GO:0019706">
    <property type="term" value="F:protein-cysteine S-palmitoyltransferase activity"/>
    <property type="evidence" value="ECO:0007669"/>
    <property type="project" value="UniProtKB-EC"/>
</dbReference>
<evidence type="ECO:0000256" key="3">
    <source>
        <dbReference type="ARBA" id="ARBA00010104"/>
    </source>
</evidence>
<evidence type="ECO:0000256" key="14">
    <source>
        <dbReference type="ARBA" id="ARBA00023329"/>
    </source>
</evidence>
<comment type="catalytic activity">
    <reaction evidence="16">
        <text>L-cysteinyl-[protein] + hexadecanoyl-CoA = S-hexadecanoyl-L-cysteinyl-[protein] + CoA</text>
        <dbReference type="Rhea" id="RHEA:36683"/>
        <dbReference type="Rhea" id="RHEA-COMP:10131"/>
        <dbReference type="Rhea" id="RHEA-COMP:11032"/>
        <dbReference type="ChEBI" id="CHEBI:29950"/>
        <dbReference type="ChEBI" id="CHEBI:57287"/>
        <dbReference type="ChEBI" id="CHEBI:57379"/>
        <dbReference type="ChEBI" id="CHEBI:74151"/>
        <dbReference type="EC" id="2.3.1.225"/>
    </reaction>
</comment>
<dbReference type="EMBL" id="LWLT01000026">
    <property type="status" value="NOT_ANNOTATED_CDS"/>
    <property type="molecule type" value="Genomic_DNA"/>
</dbReference>
<keyword evidence="19" id="KW-1185">Reference proteome</keyword>
<evidence type="ECO:0000256" key="16">
    <source>
        <dbReference type="RuleBase" id="RU079119"/>
    </source>
</evidence>
<evidence type="ECO:0000256" key="2">
    <source>
        <dbReference type="ARBA" id="ARBA00004653"/>
    </source>
</evidence>
<evidence type="ECO:0000256" key="8">
    <source>
        <dbReference type="ARBA" id="ARBA00023034"/>
    </source>
</evidence>
<feature type="transmembrane region" description="Helical" evidence="16">
    <location>
        <begin position="527"/>
        <end position="546"/>
    </location>
</feature>
<protein>
    <recommendedName>
        <fullName evidence="16">Palmitoyltransferase</fullName>
        <ecNumber evidence="16">2.3.1.225</ecNumber>
    </recommendedName>
</protein>
<dbReference type="Pfam" id="PF12796">
    <property type="entry name" value="Ank_2"/>
    <property type="match status" value="2"/>
</dbReference>
<keyword evidence="7 16" id="KW-1133">Transmembrane helix</keyword>
<evidence type="ECO:0000256" key="13">
    <source>
        <dbReference type="ARBA" id="ARBA00023315"/>
    </source>
</evidence>
<dbReference type="GO" id="GO:0015095">
    <property type="term" value="F:magnesium ion transmembrane transporter activity"/>
    <property type="evidence" value="ECO:0007669"/>
    <property type="project" value="Ensembl"/>
</dbReference>
<dbReference type="SUPFAM" id="SSF48403">
    <property type="entry name" value="Ankyrin repeat"/>
    <property type="match status" value="1"/>
</dbReference>
<dbReference type="Ensembl" id="ENSCHIT00000038045.1">
    <property type="protein sequence ID" value="ENSCHIP00000030174.1"/>
    <property type="gene ID" value="ENSCHIG00000024992.1"/>
</dbReference>
<dbReference type="GO" id="GO:0000139">
    <property type="term" value="C:Golgi membrane"/>
    <property type="evidence" value="ECO:0007669"/>
    <property type="project" value="UniProtKB-SubCell"/>
</dbReference>
<dbReference type="GO" id="GO:0030660">
    <property type="term" value="C:Golgi-associated vesicle membrane"/>
    <property type="evidence" value="ECO:0007669"/>
    <property type="project" value="Ensembl"/>
</dbReference>
<keyword evidence="10 16" id="KW-0472">Membrane</keyword>
<evidence type="ECO:0000256" key="10">
    <source>
        <dbReference type="ARBA" id="ARBA00023136"/>
    </source>
</evidence>
<dbReference type="PROSITE" id="PS50297">
    <property type="entry name" value="ANK_REP_REGION"/>
    <property type="match status" value="2"/>
</dbReference>
<dbReference type="GO" id="GO:0005783">
    <property type="term" value="C:endoplasmic reticulum"/>
    <property type="evidence" value="ECO:0007669"/>
    <property type="project" value="Ensembl"/>
</dbReference>
<evidence type="ECO:0000313" key="18">
    <source>
        <dbReference type="Ensembl" id="ENSCHIP00000030174.1"/>
    </source>
</evidence>
<dbReference type="STRING" id="9925.ENSCHIP00000030174"/>
<evidence type="ECO:0000256" key="1">
    <source>
        <dbReference type="ARBA" id="ARBA00004439"/>
    </source>
</evidence>
<feature type="transmembrane region" description="Helical" evidence="16">
    <location>
        <begin position="307"/>
        <end position="325"/>
    </location>
</feature>
<feature type="transmembrane region" description="Helical" evidence="16">
    <location>
        <begin position="552"/>
        <end position="574"/>
    </location>
</feature>
<keyword evidence="6" id="KW-0677">Repeat</keyword>
<keyword evidence="4 16" id="KW-0808">Transferase</keyword>
<comment type="caution">
    <text evidence="16">Lacks conserved residue(s) required for the propagation of feature annotation.</text>
</comment>
<feature type="transmembrane region" description="Helical" evidence="16">
    <location>
        <begin position="491"/>
        <end position="515"/>
    </location>
</feature>
<keyword evidence="9 15" id="KW-0040">ANK repeat</keyword>
<evidence type="ECO:0000256" key="7">
    <source>
        <dbReference type="ARBA" id="ARBA00022989"/>
    </source>
</evidence>
<keyword evidence="5 16" id="KW-0812">Transmembrane</keyword>
<feature type="transmembrane region" description="Helical" evidence="16">
    <location>
        <begin position="332"/>
        <end position="354"/>
    </location>
</feature>
<comment type="domain">
    <text evidence="16">The DHHC domain is required for palmitoyltransferase activity.</text>
</comment>
<dbReference type="AlphaFoldDB" id="A0A452G0R6"/>
<reference evidence="18" key="2">
    <citation type="submission" date="2025-08" db="UniProtKB">
        <authorList>
            <consortium name="Ensembl"/>
        </authorList>
    </citation>
    <scope>IDENTIFICATION</scope>
</reference>
<dbReference type="PANTHER" id="PTHR24161:SF16">
    <property type="entry name" value="PALMITOYLTRANSFERASE ZDHHC13"/>
    <property type="match status" value="1"/>
</dbReference>
<dbReference type="SMART" id="SM00248">
    <property type="entry name" value="ANK"/>
    <property type="match status" value="6"/>
</dbReference>
<feature type="repeat" description="ANK" evidence="15">
    <location>
        <begin position="96"/>
        <end position="128"/>
    </location>
</feature>
<dbReference type="GeneTree" id="ENSGT00530000063074"/>
<keyword evidence="11" id="KW-0564">Palmitate</keyword>
<evidence type="ECO:0000259" key="17">
    <source>
        <dbReference type="Pfam" id="PF01529"/>
    </source>
</evidence>
<dbReference type="PANTHER" id="PTHR24161">
    <property type="entry name" value="ANK_REP_REGION DOMAIN-CONTAINING PROTEIN-RELATED"/>
    <property type="match status" value="1"/>
</dbReference>
<organism evidence="18 19">
    <name type="scientific">Capra hircus</name>
    <name type="common">Goat</name>
    <dbReference type="NCBI Taxonomy" id="9925"/>
    <lineage>
        <taxon>Eukaryota</taxon>
        <taxon>Metazoa</taxon>
        <taxon>Chordata</taxon>
        <taxon>Craniata</taxon>
        <taxon>Vertebrata</taxon>
        <taxon>Euteleostomi</taxon>
        <taxon>Mammalia</taxon>
        <taxon>Eutheria</taxon>
        <taxon>Laurasiatheria</taxon>
        <taxon>Artiodactyla</taxon>
        <taxon>Ruminantia</taxon>
        <taxon>Pecora</taxon>
        <taxon>Bovidae</taxon>
        <taxon>Caprinae</taxon>
        <taxon>Capra</taxon>
    </lineage>
</organism>
<dbReference type="EC" id="2.3.1.225" evidence="16"/>
<feature type="repeat" description="ANK" evidence="15">
    <location>
        <begin position="231"/>
        <end position="263"/>
    </location>
</feature>
<dbReference type="Gene3D" id="1.25.40.20">
    <property type="entry name" value="Ankyrin repeat-containing domain"/>
    <property type="match status" value="1"/>
</dbReference>
<name>A0A452G0R6_CAPHI</name>
<evidence type="ECO:0000256" key="6">
    <source>
        <dbReference type="ARBA" id="ARBA00022737"/>
    </source>
</evidence>
<evidence type="ECO:0000256" key="12">
    <source>
        <dbReference type="ARBA" id="ARBA00023288"/>
    </source>
</evidence>
<dbReference type="PROSITE" id="PS50088">
    <property type="entry name" value="ANK_REPEAT"/>
    <property type="match status" value="4"/>
</dbReference>
<accession>A0A452G0R6</accession>
<dbReference type="InterPro" id="IPR036770">
    <property type="entry name" value="Ankyrin_rpt-contain_sf"/>
</dbReference>
<comment type="similarity">
    <text evidence="3">Belongs to the DHHC palmitoyltransferase family. AKR/ZDHHC17 subfamily.</text>
</comment>
<reference evidence="18 19" key="1">
    <citation type="submission" date="2016-04" db="EMBL/GenBank/DDBJ databases">
        <title>Polished mammalian reference genomes with single-molecule sequencing and chromosome conformation capture applied to the Capra hircus genome.</title>
        <authorList>
            <person name="Bickhart D.M."/>
            <person name="Koren S."/>
            <person name="Rosen B."/>
            <person name="Hastie A."/>
            <person name="Liachko I."/>
            <person name="Sullivan S.T."/>
            <person name="Burton J."/>
            <person name="Sayre B.L."/>
            <person name="Huson H.J."/>
            <person name="Lee J."/>
            <person name="Lam E."/>
            <person name="Kelley C.M."/>
            <person name="Hutchison J.L."/>
            <person name="Zhou Y."/>
            <person name="Sun J."/>
            <person name="Crisa A."/>
            <person name="Schwartz J.C."/>
            <person name="Hammond J.A."/>
            <person name="Schroeder S.G."/>
            <person name="Liu G.E."/>
            <person name="Dunham M."/>
            <person name="Shendure J."/>
            <person name="Sonstegard T.S."/>
            <person name="Phillippy A.M."/>
            <person name="Van Tassell C.P."/>
            <person name="Smith T.P."/>
        </authorList>
    </citation>
    <scope>NUCLEOTIDE SEQUENCE [LARGE SCALE GENOMIC DNA]</scope>
</reference>
<dbReference type="InterPro" id="IPR001594">
    <property type="entry name" value="Palmitoyltrfase_DHHC"/>
</dbReference>
<reference evidence="18" key="3">
    <citation type="submission" date="2025-09" db="UniProtKB">
        <authorList>
            <consortium name="Ensembl"/>
        </authorList>
    </citation>
    <scope>IDENTIFICATION</scope>
</reference>
<evidence type="ECO:0000313" key="19">
    <source>
        <dbReference type="Proteomes" id="UP000291000"/>
    </source>
</evidence>
<feature type="domain" description="Palmitoyltransferase DHHC" evidence="17">
    <location>
        <begin position="483"/>
        <end position="577"/>
    </location>
</feature>
<gene>
    <name evidence="18" type="primary">ZDHHC13</name>
</gene>
<feature type="repeat" description="ANK" evidence="15">
    <location>
        <begin position="163"/>
        <end position="195"/>
    </location>
</feature>
<keyword evidence="14" id="KW-0968">Cytoplasmic vesicle</keyword>
<dbReference type="Bgee" id="ENSCHIG00000024992">
    <property type="expression patterns" value="Expressed in rumen and 18 other cell types or tissues"/>
</dbReference>
<feature type="repeat" description="ANK" evidence="15">
    <location>
        <begin position="130"/>
        <end position="162"/>
    </location>
</feature>
<feature type="transmembrane region" description="Helical" evidence="16">
    <location>
        <begin position="393"/>
        <end position="410"/>
    </location>
</feature>
<feature type="transmembrane region" description="Helical" evidence="16">
    <location>
        <begin position="360"/>
        <end position="381"/>
    </location>
</feature>
<keyword evidence="12" id="KW-0449">Lipoprotein</keyword>
<dbReference type="FunFam" id="1.25.40.20:FF:000035">
    <property type="entry name" value="Palmitoyltransferase"/>
    <property type="match status" value="1"/>
</dbReference>
<comment type="subcellular location">
    <subcellularLocation>
        <location evidence="1">Cytoplasmic vesicle membrane</location>
        <topology evidence="1">Multi-pass membrane protein</topology>
    </subcellularLocation>
    <subcellularLocation>
        <location evidence="2">Golgi apparatus membrane</location>
        <topology evidence="2">Multi-pass membrane protein</topology>
    </subcellularLocation>
</comment>
<evidence type="ECO:0000256" key="5">
    <source>
        <dbReference type="ARBA" id="ARBA00022692"/>
    </source>
</evidence>
<sequence length="643" mass="73598">MLYDVVECDIDSLTVPCQITLTLQCRNHSHGPYPPGFGRHGVCAHENKELAKAREAVPLIEDSSNCDIVKATQYGIFERCKELVEAGYDVRQPDKENVSLLHWAAINNRLDLVKFYISKGAVVDQLGGDLNSTPLHWAIRQGHLPMVILLLQYGADPALIDGEGFCGIHLAVLFQHMPIIAYLISKGQSVNTIDVNGQTPLMLSANKVLGPEPTGFLLKFNPSLNIVDKIHQNTPLHWAVAAGNVSAVDKLLEAGSSLDVRNVKGETPLDMALQNKNRLIIHMLKMEAKTRANKNFRLWRWLQKCEVFLLLLLSVITMWAIGYILDFDSDSWLLKGFLLIILFFLMSLFPRFLLGYKSLIYLPTVFLLSSIFWMFMTCLICSLTRLSHVAGTPLYFVFIISIVAFLYFFYKTWTTDPGFTKASEEEKKMVKLNVFQSIITLAETGCLDFRTFCTSCLVRNCLIRPYLENHCKKVLNMLFFFFDVGFGNHHYYIFFLFFLSIVCDWFIYESFIYWSNHCTTTFKEDGLWTYLNQAVTCSPWVMYIFVLAGFHFSWSAFLLINQLFQIAFLGLTSYERTSLLKQSKHMKQTLSLRRTPYNLGFTQNLADFFQCGCFGLVKPCAVDWTSQYTMVFHPAKEKVLRSV</sequence>
<evidence type="ECO:0000256" key="9">
    <source>
        <dbReference type="ARBA" id="ARBA00023043"/>
    </source>
</evidence>
<evidence type="ECO:0000256" key="11">
    <source>
        <dbReference type="ARBA" id="ARBA00023139"/>
    </source>
</evidence>
<dbReference type="Proteomes" id="UP000291000">
    <property type="component" value="Chromosome 29"/>
</dbReference>
<evidence type="ECO:0000256" key="4">
    <source>
        <dbReference type="ARBA" id="ARBA00022679"/>
    </source>
</evidence>
<proteinExistence type="inferred from homology"/>
<evidence type="ECO:0000256" key="15">
    <source>
        <dbReference type="PROSITE-ProRule" id="PRU00023"/>
    </source>
</evidence>
<dbReference type="InterPro" id="IPR002110">
    <property type="entry name" value="Ankyrin_rpt"/>
</dbReference>